<dbReference type="EMBL" id="CAEKDK010000007">
    <property type="protein sequence ID" value="CAB4285879.1"/>
    <property type="molecule type" value="Genomic_DNA"/>
</dbReference>
<name>A0A6J5XVN0_PRUAR</name>
<protein>
    <submittedName>
        <fullName evidence="2">Uncharacterized protein</fullName>
    </submittedName>
</protein>
<keyword evidence="4" id="KW-1185">Reference proteome</keyword>
<reference evidence="4" key="1">
    <citation type="journal article" date="2020" name="Genome Biol.">
        <title>Gamete binning: chromosome-level and haplotype-resolved genome assembly enabled by high-throughput single-cell sequencing of gamete genomes.</title>
        <authorList>
            <person name="Campoy J.A."/>
            <person name="Sun H."/>
            <person name="Goel M."/>
            <person name="Jiao W.-B."/>
            <person name="Folz-Donahue K."/>
            <person name="Wang N."/>
            <person name="Rubio M."/>
            <person name="Liu C."/>
            <person name="Kukat C."/>
            <person name="Ruiz D."/>
            <person name="Huettel B."/>
            <person name="Schneeberger K."/>
        </authorList>
    </citation>
    <scope>NUCLEOTIDE SEQUENCE [LARGE SCALE GENOMIC DNA]</scope>
    <source>
        <strain evidence="4">cv. Rojo Pasion</strain>
    </source>
</reference>
<dbReference type="Proteomes" id="UP000507245">
    <property type="component" value="Unassembled WGS sequence"/>
</dbReference>
<gene>
    <name evidence="1" type="ORF">CURHAP_LOCUS41879</name>
    <name evidence="2" type="ORF">ORAREDHAP_LOCUS41418</name>
</gene>
<evidence type="ECO:0000313" key="2">
    <source>
        <dbReference type="EMBL" id="CAB4316322.1"/>
    </source>
</evidence>
<proteinExistence type="predicted"/>
<evidence type="ECO:0000313" key="3">
    <source>
        <dbReference type="Proteomes" id="UP000507222"/>
    </source>
</evidence>
<evidence type="ECO:0000313" key="1">
    <source>
        <dbReference type="EMBL" id="CAB4285879.1"/>
    </source>
</evidence>
<organism evidence="2 4">
    <name type="scientific">Prunus armeniaca</name>
    <name type="common">Apricot</name>
    <name type="synonym">Armeniaca vulgaris</name>
    <dbReference type="NCBI Taxonomy" id="36596"/>
    <lineage>
        <taxon>Eukaryota</taxon>
        <taxon>Viridiplantae</taxon>
        <taxon>Streptophyta</taxon>
        <taxon>Embryophyta</taxon>
        <taxon>Tracheophyta</taxon>
        <taxon>Spermatophyta</taxon>
        <taxon>Magnoliopsida</taxon>
        <taxon>eudicotyledons</taxon>
        <taxon>Gunneridae</taxon>
        <taxon>Pentapetalae</taxon>
        <taxon>rosids</taxon>
        <taxon>fabids</taxon>
        <taxon>Rosales</taxon>
        <taxon>Rosaceae</taxon>
        <taxon>Amygdaloideae</taxon>
        <taxon>Amygdaleae</taxon>
        <taxon>Prunus</taxon>
    </lineage>
</organism>
<reference evidence="2 3" key="2">
    <citation type="submission" date="2020-05" db="EMBL/GenBank/DDBJ databases">
        <authorList>
            <person name="Campoy J."/>
            <person name="Schneeberger K."/>
            <person name="Spophaly S."/>
        </authorList>
    </citation>
    <scope>NUCLEOTIDE SEQUENCE [LARGE SCALE GENOMIC DNA]</scope>
    <source>
        <strain evidence="2">PruArmRojPasFocal</strain>
    </source>
</reference>
<sequence length="67" mass="8089">MIVGSSYVWQNLERMVGRQDWRKLKFDNNRLRSGIGKCLGTMERKEEKKFKGELRSRPFFFLYPCIN</sequence>
<dbReference type="Proteomes" id="UP000507222">
    <property type="component" value="Unassembled WGS sequence"/>
</dbReference>
<dbReference type="EMBL" id="CAEKKB010000007">
    <property type="protein sequence ID" value="CAB4316322.1"/>
    <property type="molecule type" value="Genomic_DNA"/>
</dbReference>
<evidence type="ECO:0000313" key="4">
    <source>
        <dbReference type="Proteomes" id="UP000507245"/>
    </source>
</evidence>
<dbReference type="AlphaFoldDB" id="A0A6J5XVN0"/>
<accession>A0A6J5XVN0</accession>